<dbReference type="RefSeq" id="WP_316699580.1">
    <property type="nucleotide sequence ID" value="NZ_CP136336.1"/>
</dbReference>
<feature type="transmembrane region" description="Helical" evidence="1">
    <location>
        <begin position="64"/>
        <end position="81"/>
    </location>
</feature>
<name>A0ABZ0CPL0_9BURK</name>
<evidence type="ECO:0008006" key="4">
    <source>
        <dbReference type="Google" id="ProtNLM"/>
    </source>
</evidence>
<feature type="transmembrane region" description="Helical" evidence="1">
    <location>
        <begin position="32"/>
        <end position="52"/>
    </location>
</feature>
<evidence type="ECO:0000256" key="1">
    <source>
        <dbReference type="SAM" id="Phobius"/>
    </source>
</evidence>
<proteinExistence type="predicted"/>
<evidence type="ECO:0000313" key="2">
    <source>
        <dbReference type="EMBL" id="WOB06931.1"/>
    </source>
</evidence>
<protein>
    <recommendedName>
        <fullName evidence="4">YcxB-like protein domain-containing protein</fullName>
    </recommendedName>
</protein>
<keyword evidence="1" id="KW-0472">Membrane</keyword>
<dbReference type="EMBL" id="CP136336">
    <property type="protein sequence ID" value="WOB06931.1"/>
    <property type="molecule type" value="Genomic_DNA"/>
</dbReference>
<gene>
    <name evidence="2" type="ORF">RXV79_18635</name>
</gene>
<keyword evidence="1" id="KW-0812">Transmembrane</keyword>
<sequence length="175" mass="19183">MPATFSLDATDYNLLERAVIARFARSHGRLNATFFAQVLAWMFMSLAIFSFLRLSENQFGLQRAFGWILSFAAIGFLFSVVRPTIGQWLYKRYVLNASAAFFAQQSVAIEAGSLVLQSASGKSIIPQSAIIDQSQDERNHYLFITGTHAVVIPEVSAAALGTDFAAYLAACRGEA</sequence>
<keyword evidence="1" id="KW-1133">Transmembrane helix</keyword>
<accession>A0ABZ0CPL0</accession>
<keyword evidence="3" id="KW-1185">Reference proteome</keyword>
<dbReference type="Proteomes" id="UP001303946">
    <property type="component" value="Chromosome"/>
</dbReference>
<organism evidence="2 3">
    <name type="scientific">Piscinibacter gummiphilus</name>
    <dbReference type="NCBI Taxonomy" id="946333"/>
    <lineage>
        <taxon>Bacteria</taxon>
        <taxon>Pseudomonadati</taxon>
        <taxon>Pseudomonadota</taxon>
        <taxon>Betaproteobacteria</taxon>
        <taxon>Burkholderiales</taxon>
        <taxon>Sphaerotilaceae</taxon>
        <taxon>Piscinibacter</taxon>
    </lineage>
</organism>
<reference evidence="2 3" key="1">
    <citation type="submission" date="2023-10" db="EMBL/GenBank/DDBJ databases">
        <title>Bacteria for the degradation of biodegradable plastic PBAT(Polybutylene adipate terephthalate).</title>
        <authorList>
            <person name="Weon H.-Y."/>
            <person name="Yeon J."/>
        </authorList>
    </citation>
    <scope>NUCLEOTIDE SEQUENCE [LARGE SCALE GENOMIC DNA]</scope>
    <source>
        <strain evidence="2 3">SBD 7-3</strain>
    </source>
</reference>
<evidence type="ECO:0000313" key="3">
    <source>
        <dbReference type="Proteomes" id="UP001303946"/>
    </source>
</evidence>